<keyword evidence="7" id="KW-0479">Metal-binding</keyword>
<keyword evidence="13 16" id="KW-0464">Manganese</keyword>
<dbReference type="InterPro" id="IPR003701">
    <property type="entry name" value="Mre11"/>
</dbReference>
<gene>
    <name evidence="20" type="ORF">LNINA_LOCUS4501</name>
</gene>
<dbReference type="GO" id="GO:0030145">
    <property type="term" value="F:manganese ion binding"/>
    <property type="evidence" value="ECO:0007669"/>
    <property type="project" value="UniProtKB-UniRule"/>
</dbReference>
<evidence type="ECO:0000256" key="12">
    <source>
        <dbReference type="ARBA" id="ARBA00023204"/>
    </source>
</evidence>
<name>A0AAV1J5Y8_9NEOP</name>
<evidence type="ECO:0000259" key="19">
    <source>
        <dbReference type="SMART" id="SM01347"/>
    </source>
</evidence>
<feature type="domain" description="Mre11 DNA-binding" evidence="19">
    <location>
        <begin position="294"/>
        <end position="460"/>
    </location>
</feature>
<dbReference type="EMBL" id="CAVLEF010000006">
    <property type="protein sequence ID" value="CAK1544787.1"/>
    <property type="molecule type" value="Genomic_DNA"/>
</dbReference>
<comment type="function">
    <text evidence="16">Core component of the MRN complex, which plays a central role in double-strand break (DSB) repair, DNA recombination, maintenance of telomere integrity and meiosis. The MRN complex is involved in the repair of DNA double-strand breaks (DSBs) via homologous recombination (HR), an error-free mechanism which primarily occurs during S and G2 phases. The complex (1) mediates the end resection of damaged DNA, which generates proper single-stranded DNA, a key initial steps in HR, and is (2) required for the recruitment of other repair factors and efficient activation of ATM and ATR upon DNA damage. Within the MRN complex, MRE11 possesses both single-strand endonuclease activity and double-strand-specific 3'-5' exonuclease activity. MRE11 first endonucleolytically cleaves the 5' strand at DNA DSB ends to prevent non-homologous end joining (NHEJ) and licence HR. It then generates a single-stranded DNA gap via 3' to 5' exonucleolytic degradation, which is required for single-strand invasion and recombination.</text>
</comment>
<dbReference type="PIRSF" id="PIRSF000882">
    <property type="entry name" value="DSB_repair_MRE11"/>
    <property type="match status" value="1"/>
</dbReference>
<evidence type="ECO:0000256" key="14">
    <source>
        <dbReference type="ARBA" id="ARBA00023242"/>
    </source>
</evidence>
<evidence type="ECO:0000313" key="20">
    <source>
        <dbReference type="EMBL" id="CAK1544787.1"/>
    </source>
</evidence>
<organism evidence="20 21">
    <name type="scientific">Leptosia nina</name>
    <dbReference type="NCBI Taxonomy" id="320188"/>
    <lineage>
        <taxon>Eukaryota</taxon>
        <taxon>Metazoa</taxon>
        <taxon>Ecdysozoa</taxon>
        <taxon>Arthropoda</taxon>
        <taxon>Hexapoda</taxon>
        <taxon>Insecta</taxon>
        <taxon>Pterygota</taxon>
        <taxon>Neoptera</taxon>
        <taxon>Endopterygota</taxon>
        <taxon>Lepidoptera</taxon>
        <taxon>Glossata</taxon>
        <taxon>Ditrysia</taxon>
        <taxon>Papilionoidea</taxon>
        <taxon>Pieridae</taxon>
        <taxon>Pierinae</taxon>
        <taxon>Leptosia</taxon>
    </lineage>
</organism>
<feature type="region of interest" description="Disordered" evidence="18">
    <location>
        <begin position="549"/>
        <end position="629"/>
    </location>
</feature>
<dbReference type="PANTHER" id="PTHR10139">
    <property type="entry name" value="DOUBLE-STRAND BREAK REPAIR PROTEIN MRE11"/>
    <property type="match status" value="1"/>
</dbReference>
<dbReference type="PANTHER" id="PTHR10139:SF1">
    <property type="entry name" value="DOUBLE-STRAND BREAK REPAIR PROTEIN MRE11"/>
    <property type="match status" value="1"/>
</dbReference>
<keyword evidence="9 16" id="KW-0227">DNA damage</keyword>
<dbReference type="InterPro" id="IPR041796">
    <property type="entry name" value="Mre11_N"/>
</dbReference>
<dbReference type="GO" id="GO:0035861">
    <property type="term" value="C:site of double-strand break"/>
    <property type="evidence" value="ECO:0007669"/>
    <property type="project" value="TreeGrafter"/>
</dbReference>
<keyword evidence="15 16" id="KW-0469">Meiosis</keyword>
<dbReference type="Pfam" id="PF04152">
    <property type="entry name" value="Mre11_DNA_bind"/>
    <property type="match status" value="1"/>
</dbReference>
<keyword evidence="10 16" id="KW-0378">Hydrolase</keyword>
<dbReference type="GO" id="GO:0042138">
    <property type="term" value="P:meiotic DNA double-strand break formation"/>
    <property type="evidence" value="ECO:0007669"/>
    <property type="project" value="TreeGrafter"/>
</dbReference>
<dbReference type="InterPro" id="IPR004843">
    <property type="entry name" value="Calcineurin-like_PHP"/>
</dbReference>
<comment type="similarity">
    <text evidence="4 16">Belongs to the MRE11/RAD32 family.</text>
</comment>
<dbReference type="Gene3D" id="3.60.21.10">
    <property type="match status" value="1"/>
</dbReference>
<evidence type="ECO:0000256" key="17">
    <source>
        <dbReference type="PIRSR" id="PIRSR000882-1"/>
    </source>
</evidence>
<dbReference type="GO" id="GO:0000014">
    <property type="term" value="F:single-stranded DNA endodeoxyribonuclease activity"/>
    <property type="evidence" value="ECO:0007669"/>
    <property type="project" value="TreeGrafter"/>
</dbReference>
<keyword evidence="21" id="KW-1185">Reference proteome</keyword>
<dbReference type="GO" id="GO:0006303">
    <property type="term" value="P:double-strand break repair via nonhomologous end joining"/>
    <property type="evidence" value="ECO:0007669"/>
    <property type="project" value="TreeGrafter"/>
</dbReference>
<comment type="cofactor">
    <cofactor evidence="1 16">
        <name>Mn(2+)</name>
        <dbReference type="ChEBI" id="CHEBI:29035"/>
    </cofactor>
</comment>
<dbReference type="SMART" id="SM01347">
    <property type="entry name" value="Mre11_DNA_bind"/>
    <property type="match status" value="1"/>
</dbReference>
<feature type="active site" description="Proton donor" evidence="17">
    <location>
        <position position="126"/>
    </location>
</feature>
<evidence type="ECO:0000256" key="5">
    <source>
        <dbReference type="ARBA" id="ARBA00022454"/>
    </source>
</evidence>
<evidence type="ECO:0000256" key="15">
    <source>
        <dbReference type="ARBA" id="ARBA00023254"/>
    </source>
</evidence>
<dbReference type="GO" id="GO:0000724">
    <property type="term" value="P:double-strand break repair via homologous recombination"/>
    <property type="evidence" value="ECO:0007669"/>
    <property type="project" value="TreeGrafter"/>
</dbReference>
<dbReference type="Gene3D" id="3.30.110.110">
    <property type="entry name" value="Mre11, capping domain"/>
    <property type="match status" value="1"/>
</dbReference>
<dbReference type="AlphaFoldDB" id="A0AAV1J5Y8"/>
<dbReference type="GO" id="GO:0031573">
    <property type="term" value="P:mitotic intra-S DNA damage checkpoint signaling"/>
    <property type="evidence" value="ECO:0007669"/>
    <property type="project" value="TreeGrafter"/>
</dbReference>
<evidence type="ECO:0000256" key="7">
    <source>
        <dbReference type="ARBA" id="ARBA00022723"/>
    </source>
</evidence>
<accession>A0AAV1J5Y8</accession>
<keyword evidence="12 16" id="KW-0234">DNA repair</keyword>
<evidence type="ECO:0000256" key="13">
    <source>
        <dbReference type="ARBA" id="ARBA00023211"/>
    </source>
</evidence>
<keyword evidence="5" id="KW-0158">Chromosome</keyword>
<keyword evidence="6 16" id="KW-0540">Nuclease</keyword>
<dbReference type="GO" id="GO:0030870">
    <property type="term" value="C:Mre11 complex"/>
    <property type="evidence" value="ECO:0007669"/>
    <property type="project" value="UniProtKB-UniRule"/>
</dbReference>
<evidence type="ECO:0000256" key="10">
    <source>
        <dbReference type="ARBA" id="ARBA00022801"/>
    </source>
</evidence>
<evidence type="ECO:0000256" key="2">
    <source>
        <dbReference type="ARBA" id="ARBA00004123"/>
    </source>
</evidence>
<proteinExistence type="inferred from homology"/>
<dbReference type="GO" id="GO:0097552">
    <property type="term" value="P:mitochondrial double-strand break repair via homologous recombination"/>
    <property type="evidence" value="ECO:0007669"/>
    <property type="project" value="TreeGrafter"/>
</dbReference>
<feature type="compositionally biased region" description="Polar residues" evidence="18">
    <location>
        <begin position="600"/>
        <end position="612"/>
    </location>
</feature>
<evidence type="ECO:0000256" key="4">
    <source>
        <dbReference type="ARBA" id="ARBA00009028"/>
    </source>
</evidence>
<evidence type="ECO:0000256" key="16">
    <source>
        <dbReference type="PIRNR" id="PIRNR000882"/>
    </source>
</evidence>
<dbReference type="InterPro" id="IPR007281">
    <property type="entry name" value="Mre11_DNA-bd"/>
</dbReference>
<keyword evidence="14 16" id="KW-0539">Nucleus</keyword>
<comment type="caution">
    <text evidence="20">The sequence shown here is derived from an EMBL/GenBank/DDBJ whole genome shotgun (WGS) entry which is preliminary data.</text>
</comment>
<dbReference type="InterPro" id="IPR029052">
    <property type="entry name" value="Metallo-depent_PP-like"/>
</dbReference>
<evidence type="ECO:0000256" key="1">
    <source>
        <dbReference type="ARBA" id="ARBA00001936"/>
    </source>
</evidence>
<dbReference type="CDD" id="cd00840">
    <property type="entry name" value="MPP_Mre11_N"/>
    <property type="match status" value="1"/>
</dbReference>
<evidence type="ECO:0000313" key="21">
    <source>
        <dbReference type="Proteomes" id="UP001497472"/>
    </source>
</evidence>
<evidence type="ECO:0000256" key="3">
    <source>
        <dbReference type="ARBA" id="ARBA00004286"/>
    </source>
</evidence>
<keyword evidence="11 16" id="KW-0269">Exonuclease</keyword>
<reference evidence="20 21" key="1">
    <citation type="submission" date="2023-11" db="EMBL/GenBank/DDBJ databases">
        <authorList>
            <person name="Okamura Y."/>
        </authorList>
    </citation>
    <scope>NUCLEOTIDE SEQUENCE [LARGE SCALE GENOMIC DNA]</scope>
</reference>
<dbReference type="InterPro" id="IPR038487">
    <property type="entry name" value="Mre11_capping_dom"/>
</dbReference>
<evidence type="ECO:0000256" key="11">
    <source>
        <dbReference type="ARBA" id="ARBA00022839"/>
    </source>
</evidence>
<dbReference type="Pfam" id="PF00149">
    <property type="entry name" value="Metallophos"/>
    <property type="match status" value="1"/>
</dbReference>
<sequence length="629" mass="70838">MVQSENSWSPDDTLRVLIASDIHLGYLENDAVRGEDSFIAFEEVLSTAVQYDVDFILLGGDLFDHAKPSPSCMYKCTQIIRKYCFGDKPINIEVLSDQLENFSRNINYEDPNLNVSYPILSIHGNHDDPVGQGSVSSLDILSITGLVNYFGKWTDYTKVKISPVLIQKGETKLSLYGLSHLKDQRLARLFAEKKVEMELMEDGVDWFNILVLHQNRADRGPNNYISEGVLPKFLDLVIWGHEHDSQVFPMRDVKMGEEGCFSVIQPGSTVATSLAAGEALQKHCALLQLHKKEFIVTPLSLKTVRPFIFKTVVLSEENLGEGDVNENEKVQNFLKNKVNEAIEEADKLKSGDPKQPTLPLIRLSVFYERDDQDFNRVRFGQNFNGLVANPNDVLIMKREKRIRERKDQLKDGEENGHIEVAAAEAPDVESLVSSFYAAQPAEKQLSVLSVRAITEAVRDFTLKRDDDVFRRVLDAHRRRCVESLLESTAETEDEINDRIRMCKEVLDAADSDQLKSLIDAASAKEEAKRKDEKQLVVLLKREPILLSSDDESMPLSRSKGRGSRGGRARGRQARGGRGRGSPQAAPPPTPERRTPKRSAAQKTTSWLQSITSDRALRRRKDSSEIEISD</sequence>
<comment type="subcellular location">
    <subcellularLocation>
        <location evidence="3">Chromosome</location>
    </subcellularLocation>
    <subcellularLocation>
        <location evidence="2 16">Nucleus</location>
    </subcellularLocation>
</comment>
<protein>
    <recommendedName>
        <fullName evidence="16">Double-strand break repair protein</fullName>
    </recommendedName>
</protein>
<evidence type="ECO:0000256" key="8">
    <source>
        <dbReference type="ARBA" id="ARBA00022759"/>
    </source>
</evidence>
<dbReference type="SUPFAM" id="SSF56300">
    <property type="entry name" value="Metallo-dependent phosphatases"/>
    <property type="match status" value="1"/>
</dbReference>
<dbReference type="GO" id="GO:0007095">
    <property type="term" value="P:mitotic G2 DNA damage checkpoint signaling"/>
    <property type="evidence" value="ECO:0007669"/>
    <property type="project" value="TreeGrafter"/>
</dbReference>
<dbReference type="GO" id="GO:0008296">
    <property type="term" value="F:3'-5'-DNA exonuclease activity"/>
    <property type="evidence" value="ECO:0007669"/>
    <property type="project" value="InterPro"/>
</dbReference>
<dbReference type="FunFam" id="3.60.21.10:FF:000011">
    <property type="entry name" value="Double-strand break repair protein"/>
    <property type="match status" value="1"/>
</dbReference>
<feature type="compositionally biased region" description="Basic residues" evidence="18">
    <location>
        <begin position="558"/>
        <end position="577"/>
    </location>
</feature>
<keyword evidence="8 16" id="KW-0255">Endonuclease</keyword>
<evidence type="ECO:0000256" key="18">
    <source>
        <dbReference type="SAM" id="MobiDB-lite"/>
    </source>
</evidence>
<dbReference type="GO" id="GO:0000723">
    <property type="term" value="P:telomere maintenance"/>
    <property type="evidence" value="ECO:0007669"/>
    <property type="project" value="TreeGrafter"/>
</dbReference>
<dbReference type="Proteomes" id="UP001497472">
    <property type="component" value="Unassembled WGS sequence"/>
</dbReference>
<evidence type="ECO:0000256" key="9">
    <source>
        <dbReference type="ARBA" id="ARBA00022763"/>
    </source>
</evidence>
<evidence type="ECO:0000256" key="6">
    <source>
        <dbReference type="ARBA" id="ARBA00022722"/>
    </source>
</evidence>